<accession>A0A6L9MMR2</accession>
<organism evidence="1 2">
    <name type="scientific">Aurantimonas aggregata</name>
    <dbReference type="NCBI Taxonomy" id="2047720"/>
    <lineage>
        <taxon>Bacteria</taxon>
        <taxon>Pseudomonadati</taxon>
        <taxon>Pseudomonadota</taxon>
        <taxon>Alphaproteobacteria</taxon>
        <taxon>Hyphomicrobiales</taxon>
        <taxon>Aurantimonadaceae</taxon>
        <taxon>Aurantimonas</taxon>
    </lineage>
</organism>
<reference evidence="1 2" key="1">
    <citation type="submission" date="2020-01" db="EMBL/GenBank/DDBJ databases">
        <title>Genomes of bacteria type strains.</title>
        <authorList>
            <person name="Chen J."/>
            <person name="Zhu S."/>
            <person name="Chen J."/>
        </authorList>
    </citation>
    <scope>NUCLEOTIDE SEQUENCE [LARGE SCALE GENOMIC DNA]</scope>
    <source>
        <strain evidence="1 2">KCTC 52919</strain>
    </source>
</reference>
<evidence type="ECO:0008006" key="3">
    <source>
        <dbReference type="Google" id="ProtNLM"/>
    </source>
</evidence>
<comment type="caution">
    <text evidence="1">The sequence shown here is derived from an EMBL/GenBank/DDBJ whole genome shotgun (WGS) entry which is preliminary data.</text>
</comment>
<name>A0A6L9MMR2_9HYPH</name>
<evidence type="ECO:0000313" key="2">
    <source>
        <dbReference type="Proteomes" id="UP000476332"/>
    </source>
</evidence>
<dbReference type="EMBL" id="JAAAMJ010000024">
    <property type="protein sequence ID" value="NDV88982.1"/>
    <property type="molecule type" value="Genomic_DNA"/>
</dbReference>
<evidence type="ECO:0000313" key="1">
    <source>
        <dbReference type="EMBL" id="NDV88982.1"/>
    </source>
</evidence>
<protein>
    <recommendedName>
        <fullName evidence="3">DUF58 domain-containing protein</fullName>
    </recommendedName>
</protein>
<proteinExistence type="predicted"/>
<dbReference type="AlphaFoldDB" id="A0A6L9MMR2"/>
<dbReference type="RefSeq" id="WP_163045834.1">
    <property type="nucleotide sequence ID" value="NZ_JAAAMJ010000024.1"/>
</dbReference>
<keyword evidence="2" id="KW-1185">Reference proteome</keyword>
<dbReference type="Proteomes" id="UP000476332">
    <property type="component" value="Unassembled WGS sequence"/>
</dbReference>
<gene>
    <name evidence="1" type="ORF">GTW51_20075</name>
</gene>
<sequence length="143" mass="15266">MALAAIAPTGSGLAALRECCSQLSTTPGLVFLISDFAAAVDEIRPVLDALVMHDVRAVVVGDPEAEVPAARFGLAHLDDLEDRRGGVAFLRPSLLRRWRERRREHGRALAGLFAEAGCLVIPVTGQIDLEQITETLIAGQATL</sequence>